<evidence type="ECO:0000313" key="3">
    <source>
        <dbReference type="WBParaSite" id="maker-unitig_43578-snap-gene-0.1-mRNA-1"/>
    </source>
</evidence>
<dbReference type="SUPFAM" id="SSF48371">
    <property type="entry name" value="ARM repeat"/>
    <property type="match status" value="1"/>
</dbReference>
<dbReference type="InterPro" id="IPR002110">
    <property type="entry name" value="Ankyrin_rpt"/>
</dbReference>
<dbReference type="InterPro" id="IPR016024">
    <property type="entry name" value="ARM-type_fold"/>
</dbReference>
<name>A0A1I8FQG8_9PLAT</name>
<dbReference type="Proteomes" id="UP000095280">
    <property type="component" value="Unplaced"/>
</dbReference>
<organism evidence="2 3">
    <name type="scientific">Macrostomum lignano</name>
    <dbReference type="NCBI Taxonomy" id="282301"/>
    <lineage>
        <taxon>Eukaryota</taxon>
        <taxon>Metazoa</taxon>
        <taxon>Spiralia</taxon>
        <taxon>Lophotrochozoa</taxon>
        <taxon>Platyhelminthes</taxon>
        <taxon>Rhabditophora</taxon>
        <taxon>Macrostomorpha</taxon>
        <taxon>Macrostomida</taxon>
        <taxon>Macrostomidae</taxon>
        <taxon>Macrostomum</taxon>
    </lineage>
</organism>
<dbReference type="InterPro" id="IPR011989">
    <property type="entry name" value="ARM-like"/>
</dbReference>
<accession>A0A1I8FQG8</accession>
<protein>
    <submittedName>
        <fullName evidence="3">ANK_REP_REGION domain-containing protein</fullName>
    </submittedName>
</protein>
<dbReference type="Gene3D" id="1.25.40.20">
    <property type="entry name" value="Ankyrin repeat-containing domain"/>
    <property type="match status" value="1"/>
</dbReference>
<keyword evidence="2" id="KW-1185">Reference proteome</keyword>
<dbReference type="InterPro" id="IPR036770">
    <property type="entry name" value="Ankyrin_rpt-contain_sf"/>
</dbReference>
<dbReference type="InterPro" id="IPR043379">
    <property type="entry name" value="ANKAR"/>
</dbReference>
<dbReference type="WBParaSite" id="maker-unitig_43578-snap-gene-0.1-mRNA-1">
    <property type="protein sequence ID" value="maker-unitig_43578-snap-gene-0.1-mRNA-1"/>
    <property type="gene ID" value="maker-unitig_43578-snap-gene-0.1"/>
</dbReference>
<feature type="region of interest" description="Disordered" evidence="1">
    <location>
        <begin position="365"/>
        <end position="384"/>
    </location>
</feature>
<dbReference type="PANTHER" id="PTHR46464:SF2">
    <property type="entry name" value="ANKYRIN AND ARMADILLO REPEAT-CONTAINING PROTEIN"/>
    <property type="match status" value="1"/>
</dbReference>
<dbReference type="PANTHER" id="PTHR46464">
    <property type="entry name" value="ANK_REP_REGION DOMAIN-CONTAINING PROTEIN"/>
    <property type="match status" value="1"/>
</dbReference>
<evidence type="ECO:0000256" key="1">
    <source>
        <dbReference type="SAM" id="MobiDB-lite"/>
    </source>
</evidence>
<evidence type="ECO:0000313" key="2">
    <source>
        <dbReference type="Proteomes" id="UP000095280"/>
    </source>
</evidence>
<dbReference type="SUPFAM" id="SSF48403">
    <property type="entry name" value="Ankyrin repeat"/>
    <property type="match status" value="1"/>
</dbReference>
<sequence length="384" mass="41205">MNEYDEHGYAPIHQSAQRSLLKSIEKFVQTNRNQLELETQDEYKFTAFLVAVKYGQITAVKLLTDLGSQLDATTAQGLNAVELAAAEGHTDIPWPTLFKLLASLAEDDVHTAARCLKPLLQTGSVSRHWEAALSNGVVPAVIASLKNDIDTRAKLTSFRLLLHLTPAPAVQSAILAHPDALTVLNRLVDTTAAAANSAGNSSWNAPASDAGCSAVCTTVEQLASEQASVCVKAGGLGALCRCLGLLSGESEPDALAEVVEAIGAMVKGNPSHQSQVNKEPTNIQQFGVVLSTQLPTRQPCLPQRRLLFALTHCGRRLLAEGSIDVQLWLEAGRLPQHCFLCRAKSKDLQTAAIDCLRALVDGKPRHGSRSLLSDGRCPTLQKMR</sequence>
<proteinExistence type="predicted"/>
<dbReference type="Pfam" id="PF13857">
    <property type="entry name" value="Ank_5"/>
    <property type="match status" value="1"/>
</dbReference>
<dbReference type="AlphaFoldDB" id="A0A1I8FQG8"/>
<reference evidence="3" key="1">
    <citation type="submission" date="2016-11" db="UniProtKB">
        <authorList>
            <consortium name="WormBaseParasite"/>
        </authorList>
    </citation>
    <scope>IDENTIFICATION</scope>
</reference>
<dbReference type="Gene3D" id="1.25.10.10">
    <property type="entry name" value="Leucine-rich Repeat Variant"/>
    <property type="match status" value="1"/>
</dbReference>